<gene>
    <name evidence="5" type="ORF">MCOR_31006</name>
</gene>
<evidence type="ECO:0000259" key="4">
    <source>
        <dbReference type="Pfam" id="PF22725"/>
    </source>
</evidence>
<dbReference type="PANTHER" id="PTHR43818:SF11">
    <property type="entry name" value="BCDNA.GH03377"/>
    <property type="match status" value="1"/>
</dbReference>
<evidence type="ECO:0000313" key="6">
    <source>
        <dbReference type="Proteomes" id="UP000507470"/>
    </source>
</evidence>
<evidence type="ECO:0000256" key="2">
    <source>
        <dbReference type="ARBA" id="ARBA00023002"/>
    </source>
</evidence>
<proteinExistence type="inferred from homology"/>
<dbReference type="OrthoDB" id="446809at2759"/>
<evidence type="ECO:0000256" key="1">
    <source>
        <dbReference type="ARBA" id="ARBA00010928"/>
    </source>
</evidence>
<dbReference type="Gene3D" id="3.40.50.720">
    <property type="entry name" value="NAD(P)-binding Rossmann-like Domain"/>
    <property type="match status" value="1"/>
</dbReference>
<reference evidence="5 6" key="1">
    <citation type="submission" date="2020-06" db="EMBL/GenBank/DDBJ databases">
        <authorList>
            <person name="Li R."/>
            <person name="Bekaert M."/>
        </authorList>
    </citation>
    <scope>NUCLEOTIDE SEQUENCE [LARGE SCALE GENOMIC DNA]</scope>
    <source>
        <strain evidence="6">wild</strain>
    </source>
</reference>
<sequence>MRKMLPGIGVIGTPASVRSYVPLLKSCGFQVVALWGRTKEEATGLSVELDIPFCAVKVDEILLNRNVDVVVISCPPHLQSAITIKALGIGKHVLCGTPAGPSQLDALKMVNAASYYPKLMSLVVFGLRFLPTIAKLKQYIDKDYIGDISICEIRIHYEKKPKEHFDWMCDETMGGGVLNTIGSNIIDLVTHLTGQKAVRVHGMLKTYTKQTDKIKGIREITSDDFCSAQLELENGSCATLTINSHIHGPFNQEIMLVGSKGRLTIRGADLYGQKNDSLKEELLHFDPVNFKEEQRYGVSDKTRAEIPTPYLKGIIRLIESVKDAFEKEEERQSYCQDPVKVAANFEDSLYVQTVVDAIRKSNKSKEWIKIDILKEEPDPNPFLSTTIRKSTLTLH</sequence>
<dbReference type="EMBL" id="CACVKT020005616">
    <property type="protein sequence ID" value="CAC5396450.1"/>
    <property type="molecule type" value="Genomic_DNA"/>
</dbReference>
<dbReference type="SUPFAM" id="SSF51735">
    <property type="entry name" value="NAD(P)-binding Rossmann-fold domains"/>
    <property type="match status" value="1"/>
</dbReference>
<dbReference type="PANTHER" id="PTHR43818">
    <property type="entry name" value="BCDNA.GH03377"/>
    <property type="match status" value="1"/>
</dbReference>
<evidence type="ECO:0000259" key="3">
    <source>
        <dbReference type="Pfam" id="PF01408"/>
    </source>
</evidence>
<dbReference type="GO" id="GO:0000166">
    <property type="term" value="F:nucleotide binding"/>
    <property type="evidence" value="ECO:0007669"/>
    <property type="project" value="InterPro"/>
</dbReference>
<protein>
    <submittedName>
        <fullName evidence="5">Glucose-fructose oxidoreductase domain-containing protein 2,Glucose-fructose oxidoreductase domain-containing protein 1</fullName>
    </submittedName>
</protein>
<name>A0A6J8CNN0_MYTCO</name>
<dbReference type="InterPro" id="IPR000683">
    <property type="entry name" value="Gfo/Idh/MocA-like_OxRdtase_N"/>
</dbReference>
<dbReference type="InterPro" id="IPR050463">
    <property type="entry name" value="Gfo/Idh/MocA_oxidrdct_glycsds"/>
</dbReference>
<dbReference type="InterPro" id="IPR036291">
    <property type="entry name" value="NAD(P)-bd_dom_sf"/>
</dbReference>
<keyword evidence="2" id="KW-0560">Oxidoreductase</keyword>
<organism evidence="5 6">
    <name type="scientific">Mytilus coruscus</name>
    <name type="common">Sea mussel</name>
    <dbReference type="NCBI Taxonomy" id="42192"/>
    <lineage>
        <taxon>Eukaryota</taxon>
        <taxon>Metazoa</taxon>
        <taxon>Spiralia</taxon>
        <taxon>Lophotrochozoa</taxon>
        <taxon>Mollusca</taxon>
        <taxon>Bivalvia</taxon>
        <taxon>Autobranchia</taxon>
        <taxon>Pteriomorphia</taxon>
        <taxon>Mytilida</taxon>
        <taxon>Mytiloidea</taxon>
        <taxon>Mytilidae</taxon>
        <taxon>Mytilinae</taxon>
        <taxon>Mytilus</taxon>
    </lineage>
</organism>
<accession>A0A6J8CNN0</accession>
<dbReference type="InterPro" id="IPR055170">
    <property type="entry name" value="GFO_IDH_MocA-like_dom"/>
</dbReference>
<comment type="similarity">
    <text evidence="1">Belongs to the Gfo/Idh/MocA family.</text>
</comment>
<dbReference type="Gene3D" id="3.30.360.10">
    <property type="entry name" value="Dihydrodipicolinate Reductase, domain 2"/>
    <property type="match status" value="1"/>
</dbReference>
<dbReference type="SUPFAM" id="SSF55347">
    <property type="entry name" value="Glyceraldehyde-3-phosphate dehydrogenase-like, C-terminal domain"/>
    <property type="match status" value="1"/>
</dbReference>
<dbReference type="Pfam" id="PF22725">
    <property type="entry name" value="GFO_IDH_MocA_C3"/>
    <property type="match status" value="1"/>
</dbReference>
<keyword evidence="6" id="KW-1185">Reference proteome</keyword>
<dbReference type="AlphaFoldDB" id="A0A6J8CNN0"/>
<feature type="domain" description="GFO/IDH/MocA-like oxidoreductase" evidence="4">
    <location>
        <begin position="134"/>
        <end position="263"/>
    </location>
</feature>
<feature type="domain" description="Gfo/Idh/MocA-like oxidoreductase N-terminal" evidence="3">
    <location>
        <begin position="8"/>
        <end position="115"/>
    </location>
</feature>
<dbReference type="Proteomes" id="UP000507470">
    <property type="component" value="Unassembled WGS sequence"/>
</dbReference>
<dbReference type="Pfam" id="PF01408">
    <property type="entry name" value="GFO_IDH_MocA"/>
    <property type="match status" value="1"/>
</dbReference>
<dbReference type="GO" id="GO:0016491">
    <property type="term" value="F:oxidoreductase activity"/>
    <property type="evidence" value="ECO:0007669"/>
    <property type="project" value="UniProtKB-KW"/>
</dbReference>
<evidence type="ECO:0000313" key="5">
    <source>
        <dbReference type="EMBL" id="CAC5396450.1"/>
    </source>
</evidence>